<sequence length="181" mass="20450">MEALEINTRLLLLGTCYSASFLQEFSRVTAKKSISLSHSGPSTNDYLSVLVPYLKQSKHFGIVGKASSNFLKQKGFIFDNQMESQCLTVGGLTFTGDIIKIQDHMCEDDVSNIKMINNYNHAKKISYLSEEFFIDLVNKAVLRLFNDGLDVSTQSQALFFDHRLHRPPSHEVQHQVKGSYP</sequence>
<dbReference type="Proteomes" id="UP000094329">
    <property type="component" value="Unassembled WGS sequence"/>
</dbReference>
<reference evidence="1 2" key="1">
    <citation type="submission" date="2016-08" db="EMBL/GenBank/DDBJ databases">
        <title>Draft genome sequence of Candidatus Piscirickettsia litoralis, from seawater.</title>
        <authorList>
            <person name="Wan X."/>
            <person name="Lee A.J."/>
            <person name="Hou S."/>
            <person name="Donachie S.P."/>
        </authorList>
    </citation>
    <scope>NUCLEOTIDE SEQUENCE [LARGE SCALE GENOMIC DNA]</scope>
    <source>
        <strain evidence="1 2">Y2</strain>
    </source>
</reference>
<accession>A0ABX2ZXJ4</accession>
<name>A0ABX2ZXJ4_9GAMM</name>
<proteinExistence type="predicted"/>
<protein>
    <submittedName>
        <fullName evidence="1">Uncharacterized protein</fullName>
    </submittedName>
</protein>
<keyword evidence="2" id="KW-1185">Reference proteome</keyword>
<evidence type="ECO:0000313" key="1">
    <source>
        <dbReference type="EMBL" id="ODN41282.1"/>
    </source>
</evidence>
<comment type="caution">
    <text evidence="1">The sequence shown here is derived from an EMBL/GenBank/DDBJ whole genome shotgun (WGS) entry which is preliminary data.</text>
</comment>
<dbReference type="EMBL" id="MDTU01000004">
    <property type="protein sequence ID" value="ODN41282.1"/>
    <property type="molecule type" value="Genomic_DNA"/>
</dbReference>
<evidence type="ECO:0000313" key="2">
    <source>
        <dbReference type="Proteomes" id="UP000094329"/>
    </source>
</evidence>
<organism evidence="1 2">
    <name type="scientific">Piscirickettsia litoralis</name>
    <dbReference type="NCBI Taxonomy" id="1891921"/>
    <lineage>
        <taxon>Bacteria</taxon>
        <taxon>Pseudomonadati</taxon>
        <taxon>Pseudomonadota</taxon>
        <taxon>Gammaproteobacteria</taxon>
        <taxon>Thiotrichales</taxon>
        <taxon>Piscirickettsiaceae</taxon>
        <taxon>Piscirickettsia</taxon>
    </lineage>
</organism>
<gene>
    <name evidence="1" type="ORF">BGC07_17100</name>
</gene>